<dbReference type="Proteomes" id="UP000266841">
    <property type="component" value="Unassembled WGS sequence"/>
</dbReference>
<protein>
    <submittedName>
        <fullName evidence="1">Uncharacterized protein</fullName>
    </submittedName>
</protein>
<dbReference type="AlphaFoldDB" id="K0RVV2"/>
<accession>K0RVV2</accession>
<gene>
    <name evidence="1" type="ORF">THAOC_30075</name>
</gene>
<organism evidence="1 2">
    <name type="scientific">Thalassiosira oceanica</name>
    <name type="common">Marine diatom</name>
    <dbReference type="NCBI Taxonomy" id="159749"/>
    <lineage>
        <taxon>Eukaryota</taxon>
        <taxon>Sar</taxon>
        <taxon>Stramenopiles</taxon>
        <taxon>Ochrophyta</taxon>
        <taxon>Bacillariophyta</taxon>
        <taxon>Coscinodiscophyceae</taxon>
        <taxon>Thalassiosirophycidae</taxon>
        <taxon>Thalassiosirales</taxon>
        <taxon>Thalassiosiraceae</taxon>
        <taxon>Thalassiosira</taxon>
    </lineage>
</organism>
<name>K0RVV2_THAOC</name>
<comment type="caution">
    <text evidence="1">The sequence shown here is derived from an EMBL/GenBank/DDBJ whole genome shotgun (WGS) entry which is preliminary data.</text>
</comment>
<feature type="non-terminal residue" evidence="1">
    <location>
        <position position="123"/>
    </location>
</feature>
<sequence>MGNVDILRRVVKSARAVRGKDSKPGALFWFTLFDFIFYQAFRIYQHGKIEHKLESFHTFAQFRRERRRNNSFRAFLYELKKELSSQRLSKLFPGLKERIDSYATEMPQLPSSGDNSIAAIAAA</sequence>
<keyword evidence="2" id="KW-1185">Reference proteome</keyword>
<dbReference type="EMBL" id="AGNL01042878">
    <property type="protein sequence ID" value="EJK50822.1"/>
    <property type="molecule type" value="Genomic_DNA"/>
</dbReference>
<evidence type="ECO:0000313" key="2">
    <source>
        <dbReference type="Proteomes" id="UP000266841"/>
    </source>
</evidence>
<reference evidence="1 2" key="1">
    <citation type="journal article" date="2012" name="Genome Biol.">
        <title>Genome and low-iron response of an oceanic diatom adapted to chronic iron limitation.</title>
        <authorList>
            <person name="Lommer M."/>
            <person name="Specht M."/>
            <person name="Roy A.S."/>
            <person name="Kraemer L."/>
            <person name="Andreson R."/>
            <person name="Gutowska M.A."/>
            <person name="Wolf J."/>
            <person name="Bergner S.V."/>
            <person name="Schilhabel M.B."/>
            <person name="Klostermeier U.C."/>
            <person name="Beiko R.G."/>
            <person name="Rosenstiel P."/>
            <person name="Hippler M."/>
            <person name="Laroche J."/>
        </authorList>
    </citation>
    <scope>NUCLEOTIDE SEQUENCE [LARGE SCALE GENOMIC DNA]</scope>
    <source>
        <strain evidence="1 2">CCMP1005</strain>
    </source>
</reference>
<evidence type="ECO:0000313" key="1">
    <source>
        <dbReference type="EMBL" id="EJK50822.1"/>
    </source>
</evidence>
<proteinExistence type="predicted"/>